<feature type="domain" description="Reverse transcriptase/retrotransposon-derived protein RNase H-like" evidence="1">
    <location>
        <begin position="47"/>
        <end position="119"/>
    </location>
</feature>
<dbReference type="PANTHER" id="PTHR33064">
    <property type="entry name" value="POL PROTEIN"/>
    <property type="match status" value="1"/>
</dbReference>
<dbReference type="EMBL" id="AVOT02002400">
    <property type="protein sequence ID" value="MBW0470220.1"/>
    <property type="molecule type" value="Genomic_DNA"/>
</dbReference>
<reference evidence="2" key="1">
    <citation type="submission" date="2021-03" db="EMBL/GenBank/DDBJ databases">
        <title>Draft genome sequence of rust myrtle Austropuccinia psidii MF-1, a brazilian biotype.</title>
        <authorList>
            <person name="Quecine M.C."/>
            <person name="Pachon D.M.R."/>
            <person name="Bonatelli M.L."/>
            <person name="Correr F.H."/>
            <person name="Franceschini L.M."/>
            <person name="Leite T.F."/>
            <person name="Margarido G.R.A."/>
            <person name="Almeida C.A."/>
            <person name="Ferrarezi J.A."/>
            <person name="Labate C.A."/>
        </authorList>
    </citation>
    <scope>NUCLEOTIDE SEQUENCE</scope>
    <source>
        <strain evidence="2">MF-1</strain>
    </source>
</reference>
<proteinExistence type="predicted"/>
<dbReference type="PANTHER" id="PTHR33064:SF37">
    <property type="entry name" value="RIBONUCLEASE H"/>
    <property type="match status" value="1"/>
</dbReference>
<evidence type="ECO:0000313" key="2">
    <source>
        <dbReference type="EMBL" id="MBW0470220.1"/>
    </source>
</evidence>
<dbReference type="Gene3D" id="3.30.70.270">
    <property type="match status" value="1"/>
</dbReference>
<dbReference type="InterPro" id="IPR043128">
    <property type="entry name" value="Rev_trsase/Diguanyl_cyclase"/>
</dbReference>
<dbReference type="OrthoDB" id="2287420at2759"/>
<sequence>MPRNKKERISFLGFSSYYRQHLKYFAIHARSFYRICDKQAAFEIIQERLQAYDKLKYSLTNAPLSLIPDWKLPLKLQIDECGYGLDAALQQVQIVNEKLYEGPFCFMSREIKPTEASYGVAFPCLGSGKTPLLSLW</sequence>
<organism evidence="2 3">
    <name type="scientific">Austropuccinia psidii MF-1</name>
    <dbReference type="NCBI Taxonomy" id="1389203"/>
    <lineage>
        <taxon>Eukaryota</taxon>
        <taxon>Fungi</taxon>
        <taxon>Dikarya</taxon>
        <taxon>Basidiomycota</taxon>
        <taxon>Pucciniomycotina</taxon>
        <taxon>Pucciniomycetes</taxon>
        <taxon>Pucciniales</taxon>
        <taxon>Sphaerophragmiaceae</taxon>
        <taxon>Austropuccinia</taxon>
    </lineage>
</organism>
<gene>
    <name evidence="2" type="ORF">O181_009935</name>
</gene>
<dbReference type="InterPro" id="IPR041577">
    <property type="entry name" value="RT_RNaseH_2"/>
</dbReference>
<keyword evidence="3" id="KW-1185">Reference proteome</keyword>
<evidence type="ECO:0000259" key="1">
    <source>
        <dbReference type="Pfam" id="PF17919"/>
    </source>
</evidence>
<name>A0A9Q3BSX3_9BASI</name>
<dbReference type="Pfam" id="PF17919">
    <property type="entry name" value="RT_RNaseH_2"/>
    <property type="match status" value="1"/>
</dbReference>
<dbReference type="SUPFAM" id="SSF56672">
    <property type="entry name" value="DNA/RNA polymerases"/>
    <property type="match status" value="1"/>
</dbReference>
<dbReference type="Proteomes" id="UP000765509">
    <property type="component" value="Unassembled WGS sequence"/>
</dbReference>
<protein>
    <recommendedName>
        <fullName evidence="1">Reverse transcriptase/retrotransposon-derived protein RNase H-like domain-containing protein</fullName>
    </recommendedName>
</protein>
<evidence type="ECO:0000313" key="3">
    <source>
        <dbReference type="Proteomes" id="UP000765509"/>
    </source>
</evidence>
<comment type="caution">
    <text evidence="2">The sequence shown here is derived from an EMBL/GenBank/DDBJ whole genome shotgun (WGS) entry which is preliminary data.</text>
</comment>
<accession>A0A9Q3BSX3</accession>
<dbReference type="InterPro" id="IPR043502">
    <property type="entry name" value="DNA/RNA_pol_sf"/>
</dbReference>
<dbReference type="InterPro" id="IPR051320">
    <property type="entry name" value="Viral_Replic_Matur_Polypro"/>
</dbReference>
<dbReference type="AlphaFoldDB" id="A0A9Q3BSX3"/>